<feature type="coiled-coil region" evidence="1">
    <location>
        <begin position="360"/>
        <end position="394"/>
    </location>
</feature>
<dbReference type="AlphaFoldDB" id="A0A0P0Z3A0"/>
<dbReference type="GO" id="GO:0004713">
    <property type="term" value="F:protein tyrosine kinase activity"/>
    <property type="evidence" value="ECO:0007669"/>
    <property type="project" value="TreeGrafter"/>
</dbReference>
<organism evidence="3">
    <name type="scientific">Aureimonas frigidaquae</name>
    <dbReference type="NCBI Taxonomy" id="424757"/>
    <lineage>
        <taxon>Bacteria</taxon>
        <taxon>Pseudomonadati</taxon>
        <taxon>Pseudomonadota</taxon>
        <taxon>Alphaproteobacteria</taxon>
        <taxon>Hyphomicrobiales</taxon>
        <taxon>Aurantimonadaceae</taxon>
        <taxon>Aureimonas</taxon>
    </lineage>
</organism>
<evidence type="ECO:0000256" key="1">
    <source>
        <dbReference type="SAM" id="Coils"/>
    </source>
</evidence>
<dbReference type="GO" id="GO:0005886">
    <property type="term" value="C:plasma membrane"/>
    <property type="evidence" value="ECO:0007669"/>
    <property type="project" value="TreeGrafter"/>
</dbReference>
<dbReference type="RefSeq" id="WP_157069823.1">
    <property type="nucleotide sequence ID" value="NZ_BBWR01000002.1"/>
</dbReference>
<keyword evidence="2" id="KW-0472">Membrane</keyword>
<evidence type="ECO:0000313" key="3">
    <source>
        <dbReference type="EMBL" id="BAT28251.1"/>
    </source>
</evidence>
<dbReference type="OrthoDB" id="8114194at2"/>
<dbReference type="Gene3D" id="1.10.287.1490">
    <property type="match status" value="1"/>
</dbReference>
<dbReference type="EMBL" id="LC066377">
    <property type="protein sequence ID" value="BAT28251.1"/>
    <property type="molecule type" value="Genomic_DNA"/>
</dbReference>
<reference evidence="3" key="1">
    <citation type="journal article" date="2015" name="Proc. Natl. Acad. Sci. U.S.A.">
        <title>Bacterial clade with the ribosomal RNA operon on a small plasmid rather than the chromosome.</title>
        <authorList>
            <person name="Anda M."/>
            <person name="Ohtsubo Y."/>
            <person name="Okubo T."/>
            <person name="Sugawara M."/>
            <person name="Nagata Y."/>
            <person name="Tsuda M."/>
            <person name="Minamisawa K."/>
            <person name="Mitsui H."/>
        </authorList>
    </citation>
    <scope>NUCLEOTIDE SEQUENCE</scope>
    <source>
        <strain evidence="3">JCM 14755</strain>
    </source>
</reference>
<feature type="transmembrane region" description="Helical" evidence="2">
    <location>
        <begin position="419"/>
        <end position="437"/>
    </location>
</feature>
<name>A0A0P0Z3A0_9HYPH</name>
<dbReference type="InterPro" id="IPR050445">
    <property type="entry name" value="Bact_polysacc_biosynth/exp"/>
</dbReference>
<evidence type="ECO:0008006" key="4">
    <source>
        <dbReference type="Google" id="ProtNLM"/>
    </source>
</evidence>
<accession>A0A0P0Z3A0</accession>
<keyword evidence="2" id="KW-1133">Transmembrane helix</keyword>
<evidence type="ECO:0000256" key="2">
    <source>
        <dbReference type="SAM" id="Phobius"/>
    </source>
</evidence>
<protein>
    <recommendedName>
        <fullName evidence="4">Polysaccharide chain length determinant N-terminal domain-containing protein</fullName>
    </recommendedName>
</protein>
<feature type="transmembrane region" description="Helical" evidence="2">
    <location>
        <begin position="21"/>
        <end position="41"/>
    </location>
</feature>
<dbReference type="PANTHER" id="PTHR32309:SF13">
    <property type="entry name" value="FERRIC ENTEROBACTIN TRANSPORT PROTEIN FEPE"/>
    <property type="match status" value="1"/>
</dbReference>
<dbReference type="PANTHER" id="PTHR32309">
    <property type="entry name" value="TYROSINE-PROTEIN KINASE"/>
    <property type="match status" value="1"/>
</dbReference>
<sequence length="512" mass="56346">MDNEIIQNLKYYVELALRRPLVAIVPAVAVVLIGLFVVMQLPRSYTSEAIIEVRSNQGPNPLITSNVASERLQFIEQRVLARDNLLALVQRMNLFPELREGMSDSRLADLVRRQIAIIPVATEESQQYAGRSIFRVTFSYGDRELSAATASEIVNMIIRESRSSRTATAADTSQFLEREVAALNQRLEERDRTWQTFLEANGDALPSRVETLAVELNTREQDLAGVNRSIASLDDEIKLLEAQYRWQAPLADTAAAARQTQLQALRTELATKSSTMADAHPEIRGLKSRIENLEAQAAAADSGAASDPVAQNPELGLISERIELAKPRREALVQQRDEISSRIEWLRSTLARAPEVESQMSALERDRDGAQRSLEDMRAKLDAARIGLRLEEDNNSNQIQVVEAPEAPLYPSAPSRTKLMLLVLGLAAGVGAACLWLSDVLDRSIRGTFDLRRALEGQSVVVIPDLQPRGGKLMRRLGLVTPALFLALALLSHTGPSFGTANPAAPIAARVA</sequence>
<keyword evidence="2" id="KW-0812">Transmembrane</keyword>
<feature type="transmembrane region" description="Helical" evidence="2">
    <location>
        <begin position="477"/>
        <end position="495"/>
    </location>
</feature>
<proteinExistence type="predicted"/>
<keyword evidence="1" id="KW-0175">Coiled coil</keyword>